<organism evidence="1 2">
    <name type="scientific">Thermosporothrix hazakensis</name>
    <dbReference type="NCBI Taxonomy" id="644383"/>
    <lineage>
        <taxon>Bacteria</taxon>
        <taxon>Bacillati</taxon>
        <taxon>Chloroflexota</taxon>
        <taxon>Ktedonobacteria</taxon>
        <taxon>Ktedonobacterales</taxon>
        <taxon>Thermosporotrichaceae</taxon>
        <taxon>Thermosporothrix</taxon>
    </lineage>
</organism>
<comment type="caution">
    <text evidence="1">The sequence shown here is derived from an EMBL/GenBank/DDBJ whole genome shotgun (WGS) entry which is preliminary data.</text>
</comment>
<proteinExistence type="predicted"/>
<accession>A0A326TNT9</accession>
<evidence type="ECO:0000313" key="1">
    <source>
        <dbReference type="EMBL" id="PZW18116.1"/>
    </source>
</evidence>
<dbReference type="RefSeq" id="WP_170143051.1">
    <property type="nucleotide sequence ID" value="NZ_BIFX01000002.1"/>
</dbReference>
<keyword evidence="2" id="KW-1185">Reference proteome</keyword>
<name>A0A326TNT9_THEHA</name>
<protein>
    <submittedName>
        <fullName evidence="1">Uncharacterized protein</fullName>
    </submittedName>
</protein>
<sequence length="51" mass="5687">MKQTTLSNDAIFALVDQHIFGFEPTCHGPCQDWFLQGIWTATSVSCVVQKS</sequence>
<dbReference type="EMBL" id="QKUF01000060">
    <property type="protein sequence ID" value="PZW18116.1"/>
    <property type="molecule type" value="Genomic_DNA"/>
</dbReference>
<dbReference type="AlphaFoldDB" id="A0A326TNT9"/>
<reference evidence="1 2" key="1">
    <citation type="submission" date="2018-06" db="EMBL/GenBank/DDBJ databases">
        <title>Genomic Encyclopedia of Archaeal and Bacterial Type Strains, Phase II (KMG-II): from individual species to whole genera.</title>
        <authorList>
            <person name="Goeker M."/>
        </authorList>
    </citation>
    <scope>NUCLEOTIDE SEQUENCE [LARGE SCALE GENOMIC DNA]</scope>
    <source>
        <strain evidence="1 2">ATCC BAA-1881</strain>
    </source>
</reference>
<dbReference type="Proteomes" id="UP000248806">
    <property type="component" value="Unassembled WGS sequence"/>
</dbReference>
<gene>
    <name evidence="1" type="ORF">EI42_06342</name>
</gene>
<evidence type="ECO:0000313" key="2">
    <source>
        <dbReference type="Proteomes" id="UP000248806"/>
    </source>
</evidence>